<organism evidence="6">
    <name type="scientific">candidate division WOR-3 bacterium</name>
    <dbReference type="NCBI Taxonomy" id="2052148"/>
    <lineage>
        <taxon>Bacteria</taxon>
        <taxon>Bacteria division WOR-3</taxon>
    </lineage>
</organism>
<dbReference type="InterPro" id="IPR050157">
    <property type="entry name" value="PSI_iron-sulfur_center"/>
</dbReference>
<proteinExistence type="predicted"/>
<dbReference type="PANTHER" id="PTHR24960">
    <property type="entry name" value="PHOTOSYSTEM I IRON-SULFUR CENTER-RELATED"/>
    <property type="match status" value="1"/>
</dbReference>
<evidence type="ECO:0000256" key="1">
    <source>
        <dbReference type="ARBA" id="ARBA00022485"/>
    </source>
</evidence>
<comment type="caution">
    <text evidence="6">The sequence shown here is derived from an EMBL/GenBank/DDBJ whole genome shotgun (WGS) entry which is preliminary data.</text>
</comment>
<keyword evidence="3" id="KW-0408">Iron</keyword>
<dbReference type="PANTHER" id="PTHR24960:SF79">
    <property type="entry name" value="PHOTOSYSTEM I IRON-SULFUR CENTER"/>
    <property type="match status" value="1"/>
</dbReference>
<feature type="domain" description="4Fe-4S ferredoxin-type" evidence="5">
    <location>
        <begin position="299"/>
        <end position="328"/>
    </location>
</feature>
<dbReference type="AlphaFoldDB" id="A0A7V3PTP1"/>
<protein>
    <submittedName>
        <fullName evidence="6">DUF362 domain-containing protein</fullName>
    </submittedName>
</protein>
<dbReference type="EMBL" id="DTMZ01000091">
    <property type="protein sequence ID" value="HGD13195.1"/>
    <property type="molecule type" value="Genomic_DNA"/>
</dbReference>
<keyword evidence="2" id="KW-0479">Metal-binding</keyword>
<keyword evidence="1" id="KW-0004">4Fe-4S</keyword>
<evidence type="ECO:0000256" key="3">
    <source>
        <dbReference type="ARBA" id="ARBA00023004"/>
    </source>
</evidence>
<evidence type="ECO:0000256" key="4">
    <source>
        <dbReference type="ARBA" id="ARBA00023014"/>
    </source>
</evidence>
<dbReference type="Gene3D" id="3.30.70.20">
    <property type="match status" value="1"/>
</dbReference>
<feature type="domain" description="4Fe-4S ferredoxin-type" evidence="5">
    <location>
        <begin position="329"/>
        <end position="356"/>
    </location>
</feature>
<gene>
    <name evidence="6" type="ORF">ENX16_03860</name>
</gene>
<dbReference type="InterPro" id="IPR017900">
    <property type="entry name" value="4Fe4S_Fe_S_CS"/>
</dbReference>
<name>A0A7V3PTP1_UNCW3</name>
<dbReference type="GO" id="GO:0046872">
    <property type="term" value="F:metal ion binding"/>
    <property type="evidence" value="ECO:0007669"/>
    <property type="project" value="UniProtKB-KW"/>
</dbReference>
<dbReference type="PROSITE" id="PS51379">
    <property type="entry name" value="4FE4S_FER_2"/>
    <property type="match status" value="2"/>
</dbReference>
<accession>A0A7V3PTP1</accession>
<evidence type="ECO:0000313" key="6">
    <source>
        <dbReference type="EMBL" id="HGD13195.1"/>
    </source>
</evidence>
<dbReference type="PROSITE" id="PS00198">
    <property type="entry name" value="4FE4S_FER_1"/>
    <property type="match status" value="2"/>
</dbReference>
<evidence type="ECO:0000256" key="2">
    <source>
        <dbReference type="ARBA" id="ARBA00022723"/>
    </source>
</evidence>
<dbReference type="SUPFAM" id="SSF54862">
    <property type="entry name" value="4Fe-4S ferredoxins"/>
    <property type="match status" value="1"/>
</dbReference>
<dbReference type="InterPro" id="IPR017896">
    <property type="entry name" value="4Fe4S_Fe-S-bd"/>
</dbReference>
<sequence>MNAAILVRKITELKSAVIEALDFLNYDFSGKKVWVKPNLLAPHPPGAGVTTSPELIYEIVSELQRRNVKKIWVGDNPAGAHRRRLEEYLRPTGVVEASLGNFTNVSINPVWLTINSRFTSEVPVSNIIYEADIILNLPVFKTHALTILTGAVKNLFGIIPGGHKAFLHTLAADADQFAELLVDIYQAVPVKIMNIMDGIRVMDGVNGPSGGRVREMNYLLTGENAVALDAVMALLAGTFPEKIPTVRIASQRNLGPANPAEIKITGDFAPIPDFRLPNASFAALITKLSRPVYRHLIPRVPVLNSNRCIRCGECAANCPVLAIKMDPYPEIERRKCIRCFCCAEICPTRAMTVAGHLKSFWLRTIQR</sequence>
<dbReference type="InterPro" id="IPR007160">
    <property type="entry name" value="DUF362"/>
</dbReference>
<dbReference type="Pfam" id="PF04015">
    <property type="entry name" value="DUF362"/>
    <property type="match status" value="1"/>
</dbReference>
<keyword evidence="4" id="KW-0411">Iron-sulfur</keyword>
<evidence type="ECO:0000259" key="5">
    <source>
        <dbReference type="PROSITE" id="PS51379"/>
    </source>
</evidence>
<reference evidence="6" key="1">
    <citation type="journal article" date="2020" name="mSystems">
        <title>Genome- and Community-Level Interaction Insights into Carbon Utilization and Element Cycling Functions of Hydrothermarchaeota in Hydrothermal Sediment.</title>
        <authorList>
            <person name="Zhou Z."/>
            <person name="Liu Y."/>
            <person name="Xu W."/>
            <person name="Pan J."/>
            <person name="Luo Z.H."/>
            <person name="Li M."/>
        </authorList>
    </citation>
    <scope>NUCLEOTIDE SEQUENCE [LARGE SCALE GENOMIC DNA]</scope>
    <source>
        <strain evidence="6">SpSt-914</strain>
    </source>
</reference>
<dbReference type="Pfam" id="PF13237">
    <property type="entry name" value="Fer4_10"/>
    <property type="match status" value="1"/>
</dbReference>
<dbReference type="GO" id="GO:0051539">
    <property type="term" value="F:4 iron, 4 sulfur cluster binding"/>
    <property type="evidence" value="ECO:0007669"/>
    <property type="project" value="UniProtKB-KW"/>
</dbReference>